<dbReference type="Proteomes" id="UP000430670">
    <property type="component" value="Unassembled WGS sequence"/>
</dbReference>
<dbReference type="Pfam" id="PF02906">
    <property type="entry name" value="Fe_hyd_lg_C"/>
    <property type="match status" value="1"/>
</dbReference>
<dbReference type="PROSITE" id="PS00641">
    <property type="entry name" value="COMPLEX1_75K_1"/>
    <property type="match status" value="1"/>
</dbReference>
<dbReference type="InterPro" id="IPR017896">
    <property type="entry name" value="4Fe4S_Fe-S-bd"/>
</dbReference>
<protein>
    <submittedName>
        <fullName evidence="12">2Fe-2S iron-sulfur cluster binding domain-containing protein</fullName>
    </submittedName>
</protein>
<dbReference type="SUPFAM" id="SSF54292">
    <property type="entry name" value="2Fe-2S ferredoxin-like"/>
    <property type="match status" value="1"/>
</dbReference>
<dbReference type="Pfam" id="PF13510">
    <property type="entry name" value="Fer2_4"/>
    <property type="match status" value="1"/>
</dbReference>
<dbReference type="GO" id="GO:0051539">
    <property type="term" value="F:4 iron, 4 sulfur cluster binding"/>
    <property type="evidence" value="ECO:0007669"/>
    <property type="project" value="UniProtKB-KW"/>
</dbReference>
<keyword evidence="13" id="KW-1185">Reference proteome</keyword>
<feature type="domain" description="2Fe-2S ferredoxin-type" evidence="9">
    <location>
        <begin position="12"/>
        <end position="90"/>
    </location>
</feature>
<organism evidence="12 13">
    <name type="scientific">Heliobacterium mobile</name>
    <name type="common">Heliobacillus mobilis</name>
    <dbReference type="NCBI Taxonomy" id="28064"/>
    <lineage>
        <taxon>Bacteria</taxon>
        <taxon>Bacillati</taxon>
        <taxon>Bacillota</taxon>
        <taxon>Clostridia</taxon>
        <taxon>Eubacteriales</taxon>
        <taxon>Heliobacteriaceae</taxon>
        <taxon>Heliobacterium</taxon>
    </lineage>
</organism>
<name>A0A6I3SHU3_HELMO</name>
<comment type="caution">
    <text evidence="12">The sequence shown here is derived from an EMBL/GenBank/DDBJ whole genome shotgun (WGS) entry which is preliminary data.</text>
</comment>
<dbReference type="GO" id="GO:0008137">
    <property type="term" value="F:NADH dehydrogenase (ubiquinone) activity"/>
    <property type="evidence" value="ECO:0007669"/>
    <property type="project" value="InterPro"/>
</dbReference>
<keyword evidence="6" id="KW-0560">Oxidoreductase</keyword>
<evidence type="ECO:0000256" key="5">
    <source>
        <dbReference type="ARBA" id="ARBA00022737"/>
    </source>
</evidence>
<dbReference type="InterPro" id="IPR000283">
    <property type="entry name" value="NADH_UbQ_OxRdtase_75kDa_su_CS"/>
</dbReference>
<dbReference type="InterPro" id="IPR017900">
    <property type="entry name" value="4Fe4S_Fe_S_CS"/>
</dbReference>
<dbReference type="Gene3D" id="3.30.70.20">
    <property type="match status" value="1"/>
</dbReference>
<dbReference type="SMART" id="SM00929">
    <property type="entry name" value="NADH-G_4Fe-4S_3"/>
    <property type="match status" value="1"/>
</dbReference>
<keyword evidence="4" id="KW-0479">Metal-binding</keyword>
<dbReference type="NCBIfam" id="TIGR02512">
    <property type="entry name" value="FeFe_hydrog_A"/>
    <property type="match status" value="1"/>
</dbReference>
<keyword evidence="3" id="KW-0001">2Fe-2S</keyword>
<evidence type="ECO:0000259" key="10">
    <source>
        <dbReference type="PROSITE" id="PS51379"/>
    </source>
</evidence>
<dbReference type="InterPro" id="IPR003149">
    <property type="entry name" value="Fe_hydrogenase_ssu"/>
</dbReference>
<feature type="domain" description="4Fe-4S ferredoxin-type" evidence="10">
    <location>
        <begin position="190"/>
        <end position="221"/>
    </location>
</feature>
<dbReference type="InterPro" id="IPR004108">
    <property type="entry name" value="Fe_hydrogenase_lsu_C"/>
</dbReference>
<comment type="cofactor">
    <cofactor evidence="1">
        <name>[4Fe-4S] cluster</name>
        <dbReference type="ChEBI" id="CHEBI:49883"/>
    </cofactor>
</comment>
<dbReference type="PANTHER" id="PTHR11615">
    <property type="entry name" value="NITRATE, FORMATE, IRON DEHYDROGENASE"/>
    <property type="match status" value="1"/>
</dbReference>
<dbReference type="InterPro" id="IPR009016">
    <property type="entry name" value="Fe_hydrogenase"/>
</dbReference>
<dbReference type="AlphaFoldDB" id="A0A6I3SHU3"/>
<keyword evidence="2" id="KW-0004">4Fe-4S</keyword>
<dbReference type="GO" id="GO:0042773">
    <property type="term" value="P:ATP synthesis coupled electron transport"/>
    <property type="evidence" value="ECO:0007669"/>
    <property type="project" value="InterPro"/>
</dbReference>
<proteinExistence type="predicted"/>
<dbReference type="Gene3D" id="4.10.260.20">
    <property type="entry name" value="Iron hydrogenase, small subunit"/>
    <property type="match status" value="1"/>
</dbReference>
<evidence type="ECO:0000256" key="1">
    <source>
        <dbReference type="ARBA" id="ARBA00001966"/>
    </source>
</evidence>
<dbReference type="CDD" id="cd00207">
    <property type="entry name" value="fer2"/>
    <property type="match status" value="1"/>
</dbReference>
<dbReference type="Gene3D" id="3.40.950.10">
    <property type="entry name" value="Fe-only Hydrogenase (Larger Subunit), Chain L, domain 3"/>
    <property type="match status" value="1"/>
</dbReference>
<accession>A0A6I3SHU3</accession>
<dbReference type="Pfam" id="PF02256">
    <property type="entry name" value="Fe_hyd_SSU"/>
    <property type="match status" value="1"/>
</dbReference>
<evidence type="ECO:0000313" key="12">
    <source>
        <dbReference type="EMBL" id="MTV48408.1"/>
    </source>
</evidence>
<dbReference type="SMART" id="SM00902">
    <property type="entry name" value="Fe_hyd_SSU"/>
    <property type="match status" value="1"/>
</dbReference>
<dbReference type="SUPFAM" id="SSF53920">
    <property type="entry name" value="Fe-only hydrogenase"/>
    <property type="match status" value="1"/>
</dbReference>
<dbReference type="FunFam" id="3.10.20.740:FF:000005">
    <property type="entry name" value="NADH:ubiquinone oxidoreductase subunit"/>
    <property type="match status" value="1"/>
</dbReference>
<dbReference type="GO" id="GO:0005506">
    <property type="term" value="F:iron ion binding"/>
    <property type="evidence" value="ECO:0007669"/>
    <property type="project" value="InterPro"/>
</dbReference>
<dbReference type="NCBIfam" id="NF040763">
    <property type="entry name" value="FeFe_hydrog_A6"/>
    <property type="match status" value="1"/>
</dbReference>
<evidence type="ECO:0000259" key="9">
    <source>
        <dbReference type="PROSITE" id="PS51085"/>
    </source>
</evidence>
<dbReference type="GO" id="GO:0016020">
    <property type="term" value="C:membrane"/>
    <property type="evidence" value="ECO:0007669"/>
    <property type="project" value="InterPro"/>
</dbReference>
<dbReference type="InterPro" id="IPR050340">
    <property type="entry name" value="Cytosolic_Fe-S_CAF"/>
</dbReference>
<dbReference type="GO" id="GO:0051537">
    <property type="term" value="F:2 iron, 2 sulfur cluster binding"/>
    <property type="evidence" value="ECO:0007669"/>
    <property type="project" value="UniProtKB-KW"/>
</dbReference>
<evidence type="ECO:0000256" key="2">
    <source>
        <dbReference type="ARBA" id="ARBA00022485"/>
    </source>
</evidence>
<evidence type="ECO:0000256" key="8">
    <source>
        <dbReference type="ARBA" id="ARBA00023014"/>
    </source>
</evidence>
<evidence type="ECO:0000313" key="13">
    <source>
        <dbReference type="Proteomes" id="UP000430670"/>
    </source>
</evidence>
<evidence type="ECO:0000256" key="6">
    <source>
        <dbReference type="ARBA" id="ARBA00023002"/>
    </source>
</evidence>
<dbReference type="FunFam" id="3.30.70.20:FF:000035">
    <property type="entry name" value="Iron hydrogenase 1"/>
    <property type="match status" value="1"/>
</dbReference>
<dbReference type="InterPro" id="IPR013352">
    <property type="entry name" value="Fe_hydrogenase_subset"/>
</dbReference>
<sequence length="605" mass="67982">MNDQEHTEKQIERVKLEIDGQPVEIEKGTTILEAARNIGVNIPTLCYLKDINEIGACRVCLVEVEGRKSLPAACIYPVEEGMKVRTNTSRVRKARKKIVEMLLSNHHRECTACIRNLNCELQNVADNLGIRNIEPTGETMRYEIHHNNPAIQRDYNKCIHCRRCESICSKIQECYVYSAQKRGFDTVIAPPFMRDLGDVACIMCGQCVIACPTASLADKENINPVWMALEDPQNHVVVQTAPTIQVTLGEEFGLPVGTKVTGKMVTALRRLGFDQVFATDFAADLTIMEEAYEFVERLEQNKLPFLTSCCPGWIKFCEHFYPQLIPYVSTCKSPMAMFGALCRHYHYQERGIPRERMISVAIMPCTAKKYEAARPEHGDGERPDIDYVLTTRELARMIRQAGIDFANLPDDEFDAPLGTYTGAGTIFGATGGVMEAALRTAWWVMNGGKEMADAPEKRTREQTVEFREIRGQSGLKLTHVMLGGRDIHVAVAHGTGNARRILDAILGGEKIDYVEIMACPGGCVGGGGQPILSGRDHKKLSLDYRHNRADALYEIDYNKHLRNSYENPTIQRMYEEFLGHPGSEVAQKLLHTHYRARGNMPNVRE</sequence>
<dbReference type="PROSITE" id="PS51839">
    <property type="entry name" value="4FE4S_HC3"/>
    <property type="match status" value="1"/>
</dbReference>
<dbReference type="PROSITE" id="PS51379">
    <property type="entry name" value="4FE4S_FER_2"/>
    <property type="match status" value="2"/>
</dbReference>
<dbReference type="EMBL" id="WNKU01000004">
    <property type="protein sequence ID" value="MTV48408.1"/>
    <property type="molecule type" value="Genomic_DNA"/>
</dbReference>
<keyword evidence="7" id="KW-0408">Iron</keyword>
<gene>
    <name evidence="12" type="ORF">GJ688_05350</name>
</gene>
<dbReference type="SUPFAM" id="SSF54862">
    <property type="entry name" value="4Fe-4S ferredoxins"/>
    <property type="match status" value="1"/>
</dbReference>
<evidence type="ECO:0000256" key="4">
    <source>
        <dbReference type="ARBA" id="ARBA00022723"/>
    </source>
</evidence>
<dbReference type="Gene3D" id="3.10.20.740">
    <property type="match status" value="1"/>
</dbReference>
<evidence type="ECO:0000256" key="7">
    <source>
        <dbReference type="ARBA" id="ARBA00023004"/>
    </source>
</evidence>
<dbReference type="PROSITE" id="PS51085">
    <property type="entry name" value="2FE2S_FER_2"/>
    <property type="match status" value="1"/>
</dbReference>
<evidence type="ECO:0000259" key="11">
    <source>
        <dbReference type="PROSITE" id="PS51839"/>
    </source>
</evidence>
<keyword evidence="5" id="KW-0677">Repeat</keyword>
<feature type="domain" description="4Fe-4S ferredoxin-type" evidence="10">
    <location>
        <begin position="149"/>
        <end position="180"/>
    </location>
</feature>
<keyword evidence="8" id="KW-0411">Iron-sulfur</keyword>
<dbReference type="Gene3D" id="3.40.50.1780">
    <property type="match status" value="1"/>
</dbReference>
<dbReference type="GO" id="GO:0008901">
    <property type="term" value="F:ferredoxin hydrogenase activity"/>
    <property type="evidence" value="ECO:0007669"/>
    <property type="project" value="InterPro"/>
</dbReference>
<feature type="domain" description="4Fe-4S His(Cys)3-ligated-type" evidence="11">
    <location>
        <begin position="90"/>
        <end position="129"/>
    </location>
</feature>
<dbReference type="OrthoDB" id="9805142at2"/>
<dbReference type="InterPro" id="IPR001041">
    <property type="entry name" value="2Fe-2S_ferredoxin-type"/>
</dbReference>
<reference evidence="12 13" key="1">
    <citation type="submission" date="2019-11" db="EMBL/GenBank/DDBJ databases">
        <title>Whole-genome sequence of a the green, strictly anaerobic photosynthetic bacterium Heliobacillus mobilis DSM 6151.</title>
        <authorList>
            <person name="Kyndt J.A."/>
            <person name="Meyer T.E."/>
        </authorList>
    </citation>
    <scope>NUCLEOTIDE SEQUENCE [LARGE SCALE GENOMIC DNA]</scope>
    <source>
        <strain evidence="12 13">DSM 6151</strain>
    </source>
</reference>
<dbReference type="InterPro" id="IPR019574">
    <property type="entry name" value="NADH_UbQ_OxRdtase_Gsu_4Fe4S-bd"/>
</dbReference>
<dbReference type="InterPro" id="IPR049830">
    <property type="entry name" value="HndD"/>
</dbReference>
<evidence type="ECO:0000256" key="3">
    <source>
        <dbReference type="ARBA" id="ARBA00022714"/>
    </source>
</evidence>
<dbReference type="Pfam" id="PF10588">
    <property type="entry name" value="NADH-G_4Fe-4S_3"/>
    <property type="match status" value="1"/>
</dbReference>
<dbReference type="PROSITE" id="PS00198">
    <property type="entry name" value="4FE4S_FER_1"/>
    <property type="match status" value="1"/>
</dbReference>
<dbReference type="InterPro" id="IPR036010">
    <property type="entry name" value="2Fe-2S_ferredoxin-like_sf"/>
</dbReference>
<dbReference type="InterPro" id="IPR036991">
    <property type="entry name" value="Fe_hydrogenase_ssu_sf"/>
</dbReference>